<reference evidence="1 2" key="1">
    <citation type="submission" date="2018-04" db="EMBL/GenBank/DDBJ databases">
        <title>Denitrifier Microvirgula.</title>
        <authorList>
            <person name="Anderson E."/>
            <person name="Jang J."/>
            <person name="Ishii S."/>
        </authorList>
    </citation>
    <scope>NUCLEOTIDE SEQUENCE [LARGE SCALE GENOMIC DNA]</scope>
    <source>
        <strain evidence="1 2">BE2.4</strain>
    </source>
</reference>
<dbReference type="AlphaFoldDB" id="A0A2S0PCS5"/>
<protein>
    <submittedName>
        <fullName evidence="1">Uncharacterized protein</fullName>
    </submittedName>
</protein>
<sequence length="117" mass="13077">MEKYSVGAYNDIRGMEAGMDAHHVGQKALMKEFIPDYYAMTAPAILVPRIGHKIKGPSGIFSRGVDGLKSPRDVLARDVRELRRVYPDIPNATLQHLIRMNKEAYPGAFGKTSYDVK</sequence>
<evidence type="ECO:0000313" key="1">
    <source>
        <dbReference type="EMBL" id="AVY95161.1"/>
    </source>
</evidence>
<evidence type="ECO:0000313" key="2">
    <source>
        <dbReference type="Proteomes" id="UP000244173"/>
    </source>
</evidence>
<name>A0A2S0PCS5_9NEIS</name>
<proteinExistence type="predicted"/>
<dbReference type="KEGG" id="maer:DAI18_14740"/>
<keyword evidence="2" id="KW-1185">Reference proteome</keyword>
<organism evidence="1 2">
    <name type="scientific">Microvirgula aerodenitrificans</name>
    <dbReference type="NCBI Taxonomy" id="57480"/>
    <lineage>
        <taxon>Bacteria</taxon>
        <taxon>Pseudomonadati</taxon>
        <taxon>Pseudomonadota</taxon>
        <taxon>Betaproteobacteria</taxon>
        <taxon>Neisseriales</taxon>
        <taxon>Aquaspirillaceae</taxon>
        <taxon>Microvirgula</taxon>
    </lineage>
</organism>
<dbReference type="OrthoDB" id="9815414at2"/>
<gene>
    <name evidence="1" type="ORF">DAI18_14740</name>
</gene>
<accession>A0A2S0PCS5</accession>
<dbReference type="Proteomes" id="UP000244173">
    <property type="component" value="Chromosome"/>
</dbReference>
<dbReference type="EMBL" id="CP028519">
    <property type="protein sequence ID" value="AVY95161.1"/>
    <property type="molecule type" value="Genomic_DNA"/>
</dbReference>